<organism evidence="1">
    <name type="scientific">Rhizophora mucronata</name>
    <name type="common">Asiatic mangrove</name>
    <dbReference type="NCBI Taxonomy" id="61149"/>
    <lineage>
        <taxon>Eukaryota</taxon>
        <taxon>Viridiplantae</taxon>
        <taxon>Streptophyta</taxon>
        <taxon>Embryophyta</taxon>
        <taxon>Tracheophyta</taxon>
        <taxon>Spermatophyta</taxon>
        <taxon>Magnoliopsida</taxon>
        <taxon>eudicotyledons</taxon>
        <taxon>Gunneridae</taxon>
        <taxon>Pentapetalae</taxon>
        <taxon>rosids</taxon>
        <taxon>fabids</taxon>
        <taxon>Malpighiales</taxon>
        <taxon>Rhizophoraceae</taxon>
        <taxon>Rhizophora</taxon>
    </lineage>
</organism>
<sequence length="28" mass="3339">MLTSGLVWTIWADNDVVIWHHIYPNMLL</sequence>
<dbReference type="EMBL" id="GGEC01006883">
    <property type="protein sequence ID" value="MBW87366.1"/>
    <property type="molecule type" value="Transcribed_RNA"/>
</dbReference>
<proteinExistence type="predicted"/>
<reference evidence="1" key="1">
    <citation type="submission" date="2018-02" db="EMBL/GenBank/DDBJ databases">
        <title>Rhizophora mucronata_Transcriptome.</title>
        <authorList>
            <person name="Meera S.P."/>
            <person name="Sreeshan A."/>
            <person name="Augustine A."/>
        </authorList>
    </citation>
    <scope>NUCLEOTIDE SEQUENCE</scope>
    <source>
        <tissue evidence="1">Leaf</tissue>
    </source>
</reference>
<dbReference type="AlphaFoldDB" id="A0A2P2J1L5"/>
<evidence type="ECO:0000313" key="1">
    <source>
        <dbReference type="EMBL" id="MBW87366.1"/>
    </source>
</evidence>
<name>A0A2P2J1L5_RHIMU</name>
<protein>
    <submittedName>
        <fullName evidence="1">Uncharacterized protein</fullName>
    </submittedName>
</protein>
<accession>A0A2P2J1L5</accession>